<name>A0A8H5F930_9AGAR</name>
<proteinExistence type="predicted"/>
<comment type="caution">
    <text evidence="2">The sequence shown here is derived from an EMBL/GenBank/DDBJ whole genome shotgun (WGS) entry which is preliminary data.</text>
</comment>
<feature type="compositionally biased region" description="Basic and acidic residues" evidence="1">
    <location>
        <begin position="86"/>
        <end position="111"/>
    </location>
</feature>
<feature type="region of interest" description="Disordered" evidence="1">
    <location>
        <begin position="56"/>
        <end position="111"/>
    </location>
</feature>
<feature type="compositionally biased region" description="Pro residues" evidence="1">
    <location>
        <begin position="63"/>
        <end position="72"/>
    </location>
</feature>
<organism evidence="2 3">
    <name type="scientific">Psilocybe cf. subviscida</name>
    <dbReference type="NCBI Taxonomy" id="2480587"/>
    <lineage>
        <taxon>Eukaryota</taxon>
        <taxon>Fungi</taxon>
        <taxon>Dikarya</taxon>
        <taxon>Basidiomycota</taxon>
        <taxon>Agaricomycotina</taxon>
        <taxon>Agaricomycetes</taxon>
        <taxon>Agaricomycetidae</taxon>
        <taxon>Agaricales</taxon>
        <taxon>Agaricineae</taxon>
        <taxon>Strophariaceae</taxon>
        <taxon>Psilocybe</taxon>
    </lineage>
</organism>
<dbReference type="AlphaFoldDB" id="A0A8H5F930"/>
<evidence type="ECO:0000313" key="3">
    <source>
        <dbReference type="Proteomes" id="UP000567179"/>
    </source>
</evidence>
<dbReference type="Proteomes" id="UP000567179">
    <property type="component" value="Unassembled WGS sequence"/>
</dbReference>
<dbReference type="EMBL" id="JAACJJ010000014">
    <property type="protein sequence ID" value="KAF5327703.1"/>
    <property type="molecule type" value="Genomic_DNA"/>
</dbReference>
<evidence type="ECO:0000313" key="2">
    <source>
        <dbReference type="EMBL" id="KAF5327703.1"/>
    </source>
</evidence>
<reference evidence="2 3" key="1">
    <citation type="journal article" date="2020" name="ISME J.">
        <title>Uncovering the hidden diversity of litter-decomposition mechanisms in mushroom-forming fungi.</title>
        <authorList>
            <person name="Floudas D."/>
            <person name="Bentzer J."/>
            <person name="Ahren D."/>
            <person name="Johansson T."/>
            <person name="Persson P."/>
            <person name="Tunlid A."/>
        </authorList>
    </citation>
    <scope>NUCLEOTIDE SEQUENCE [LARGE SCALE GENOMIC DNA]</scope>
    <source>
        <strain evidence="2 3">CBS 101986</strain>
    </source>
</reference>
<sequence length="210" mass="23092">MDRWVGGGTATMVKRRWWRRRGVSSGATAGKGPAQRLCVLAVPASAGHVRPWIRIYFTDDDPPPPPPPPPPIAETTRGGGAGAAKKQREKDGQARGVRMRQEGREELSRRCRDGTSRLRVHGAETKMEIKTETRRALLRLRFCGMACGCYAVSIVRVRDEQHCAGKVDGGCDAAPSFTERGRCGDAAACLDAARRRCHSYPRILLSRRLS</sequence>
<keyword evidence="3" id="KW-1185">Reference proteome</keyword>
<accession>A0A8H5F930</accession>
<evidence type="ECO:0000256" key="1">
    <source>
        <dbReference type="SAM" id="MobiDB-lite"/>
    </source>
</evidence>
<protein>
    <submittedName>
        <fullName evidence="2">Uncharacterized protein</fullName>
    </submittedName>
</protein>
<gene>
    <name evidence="2" type="ORF">D9619_005070</name>
</gene>